<evidence type="ECO:0000313" key="7">
    <source>
        <dbReference type="EMBL" id="MBL0386432.1"/>
    </source>
</evidence>
<protein>
    <submittedName>
        <fullName evidence="7">Sporulation integral membrane protein YtvI</fullName>
    </submittedName>
</protein>
<dbReference type="RefSeq" id="WP_201632938.1">
    <property type="nucleotide sequence ID" value="NZ_JAEQNB010000002.1"/>
</dbReference>
<evidence type="ECO:0000256" key="2">
    <source>
        <dbReference type="ARBA" id="ARBA00009773"/>
    </source>
</evidence>
<organism evidence="7 8">
    <name type="scientific">Tumebacillus amylolyticus</name>
    <dbReference type="NCBI Taxonomy" id="2801339"/>
    <lineage>
        <taxon>Bacteria</taxon>
        <taxon>Bacillati</taxon>
        <taxon>Bacillota</taxon>
        <taxon>Bacilli</taxon>
        <taxon>Bacillales</taxon>
        <taxon>Alicyclobacillaceae</taxon>
        <taxon>Tumebacillus</taxon>
    </lineage>
</organism>
<name>A0ABS1J819_9BACL</name>
<comment type="subcellular location">
    <subcellularLocation>
        <location evidence="1">Membrane</location>
        <topology evidence="1">Multi-pass membrane protein</topology>
    </subcellularLocation>
</comment>
<feature type="transmembrane region" description="Helical" evidence="6">
    <location>
        <begin position="280"/>
        <end position="298"/>
    </location>
</feature>
<dbReference type="InterPro" id="IPR014227">
    <property type="entry name" value="YtvI-like"/>
</dbReference>
<feature type="transmembrane region" description="Helical" evidence="6">
    <location>
        <begin position="246"/>
        <end position="273"/>
    </location>
</feature>
<comment type="caution">
    <text evidence="7">The sequence shown here is derived from an EMBL/GenBank/DDBJ whole genome shotgun (WGS) entry which is preliminary data.</text>
</comment>
<gene>
    <name evidence="7" type="primary">ytvI</name>
    <name evidence="7" type="ORF">JJB07_07210</name>
</gene>
<evidence type="ECO:0000256" key="1">
    <source>
        <dbReference type="ARBA" id="ARBA00004141"/>
    </source>
</evidence>
<dbReference type="NCBIfam" id="TIGR02872">
    <property type="entry name" value="spore_ytvI"/>
    <property type="match status" value="1"/>
</dbReference>
<reference evidence="7 8" key="1">
    <citation type="submission" date="2021-01" db="EMBL/GenBank/DDBJ databases">
        <title>Tumebacillus sp. strain ITR2 16S ribosomal RNA gene Genome sequencing and assembly.</title>
        <authorList>
            <person name="Kang M."/>
        </authorList>
    </citation>
    <scope>NUCLEOTIDE SEQUENCE [LARGE SCALE GENOMIC DNA]</scope>
    <source>
        <strain evidence="7 8">ITR2</strain>
    </source>
</reference>
<keyword evidence="5 6" id="KW-0472">Membrane</keyword>
<feature type="transmembrane region" description="Helical" evidence="6">
    <location>
        <begin position="65"/>
        <end position="91"/>
    </location>
</feature>
<feature type="transmembrane region" description="Helical" evidence="6">
    <location>
        <begin position="32"/>
        <end position="53"/>
    </location>
</feature>
<evidence type="ECO:0000256" key="4">
    <source>
        <dbReference type="ARBA" id="ARBA00022989"/>
    </source>
</evidence>
<dbReference type="EMBL" id="JAEQNB010000002">
    <property type="protein sequence ID" value="MBL0386432.1"/>
    <property type="molecule type" value="Genomic_DNA"/>
</dbReference>
<keyword evidence="8" id="KW-1185">Reference proteome</keyword>
<accession>A0ABS1J819</accession>
<sequence length="360" mass="39683">MLAFVTKHFLSIVNLALWLAFGWLIWISGKWVLPFVVPLLFGILIAVLIEPVVKLLCRLKLPRSLATLTTLVVFFGGSFTLVTLLIAKLVIELASFGRQVPEMSTGLVARVQDFVHGAVDFYGTLSPEMSAKVQDTMNDIATALTKFGTGLLNSMKDTVLSVPSTVTIFVLSLLIAFFISKDFRLWQVRFLRLLHPEIRKRGDVVLDDLGKATFGYLRAQLILIFITYVQALAGLLILRVEYAFTLSLLAAFLDILPLLGTGSLFVPWALYMLATGNTKLGIGLLIVYGLIVAVRQVLEPKVLAESIGLDPLVTLVVMYAAYQAIGFVGVILAPFLIIMFTSLLKVRAFDFLIDHDAGME</sequence>
<proteinExistence type="inferred from homology"/>
<evidence type="ECO:0000313" key="8">
    <source>
        <dbReference type="Proteomes" id="UP000602284"/>
    </source>
</evidence>
<evidence type="ECO:0000256" key="5">
    <source>
        <dbReference type="ARBA" id="ARBA00023136"/>
    </source>
</evidence>
<dbReference type="PANTHER" id="PTHR21716">
    <property type="entry name" value="TRANSMEMBRANE PROTEIN"/>
    <property type="match status" value="1"/>
</dbReference>
<feature type="transmembrane region" description="Helical" evidence="6">
    <location>
        <begin position="160"/>
        <end position="179"/>
    </location>
</feature>
<feature type="transmembrane region" description="Helical" evidence="6">
    <location>
        <begin position="318"/>
        <end position="344"/>
    </location>
</feature>
<comment type="similarity">
    <text evidence="2">Belongs to the autoinducer-2 exporter (AI-2E) (TC 2.A.86) family.</text>
</comment>
<dbReference type="Proteomes" id="UP000602284">
    <property type="component" value="Unassembled WGS sequence"/>
</dbReference>
<dbReference type="PANTHER" id="PTHR21716:SF68">
    <property type="entry name" value="TRANSPORT PROTEIN YTVI-RELATED"/>
    <property type="match status" value="1"/>
</dbReference>
<feature type="transmembrane region" description="Helical" evidence="6">
    <location>
        <begin position="9"/>
        <end position="26"/>
    </location>
</feature>
<keyword evidence="4 6" id="KW-1133">Transmembrane helix</keyword>
<dbReference type="Pfam" id="PF01594">
    <property type="entry name" value="AI-2E_transport"/>
    <property type="match status" value="1"/>
</dbReference>
<feature type="transmembrane region" description="Helical" evidence="6">
    <location>
        <begin position="221"/>
        <end position="240"/>
    </location>
</feature>
<keyword evidence="3 6" id="KW-0812">Transmembrane</keyword>
<dbReference type="InterPro" id="IPR002549">
    <property type="entry name" value="AI-2E-like"/>
</dbReference>
<evidence type="ECO:0000256" key="3">
    <source>
        <dbReference type="ARBA" id="ARBA00022692"/>
    </source>
</evidence>
<evidence type="ECO:0000256" key="6">
    <source>
        <dbReference type="SAM" id="Phobius"/>
    </source>
</evidence>